<evidence type="ECO:0000313" key="3">
    <source>
        <dbReference type="EMBL" id="SDF79557.1"/>
    </source>
</evidence>
<reference evidence="3 4" key="1">
    <citation type="submission" date="2016-10" db="EMBL/GenBank/DDBJ databases">
        <authorList>
            <person name="de Groot N.N."/>
        </authorList>
    </citation>
    <scope>NUCLEOTIDE SEQUENCE [LARGE SCALE GENOMIC DNA]</scope>
    <source>
        <strain evidence="3 4">GAS232</strain>
    </source>
</reference>
<dbReference type="SUPFAM" id="SSF53474">
    <property type="entry name" value="alpha/beta-Hydrolases"/>
    <property type="match status" value="1"/>
</dbReference>
<keyword evidence="4" id="KW-1185">Reference proteome</keyword>
<dbReference type="RefSeq" id="WP_083346151.1">
    <property type="nucleotide sequence ID" value="NZ_LT629690.1"/>
</dbReference>
<proteinExistence type="predicted"/>
<dbReference type="InterPro" id="IPR018712">
    <property type="entry name" value="Tle1-like_cat"/>
</dbReference>
<feature type="compositionally biased region" description="Polar residues" evidence="1">
    <location>
        <begin position="332"/>
        <end position="341"/>
    </location>
</feature>
<keyword evidence="3" id="KW-0378">Hydrolase</keyword>
<name>A0A1G7P0B6_9BACT</name>
<protein>
    <submittedName>
        <fullName evidence="3">Uncharacterized alpha/beta hydrolase domain</fullName>
    </submittedName>
</protein>
<dbReference type="InterPro" id="IPR029058">
    <property type="entry name" value="AB_hydrolase_fold"/>
</dbReference>
<evidence type="ECO:0000256" key="1">
    <source>
        <dbReference type="SAM" id="MobiDB-lite"/>
    </source>
</evidence>
<sequence>MKKIILCADGTWNSPPGVTDDGGGTNVWKIYCAMPDTDTQLKFYDSGVGTKGNPVDHLTGGAMGQGLFEKVQDCYSFLSHVYDPGDSIYLFGFSRGAYTARSVGGMIAAFGVPTKNLSNATTAEIFAAYRESDKDKRAALKTQLKQSYDLQDVHIAMIGVWDTVGALGIPGGMFHFLNDKEYGFLDTTLSDCVDRAFHAVSIDERRAAFQPTLWTAKDGSYLENDGRVEQVWFAGVHCDVGGSYADSHLADITLGWMMHKAKECGVEFLPDAEAKYMQDLQPTSAEGAAHDEWSLLKWGIAKHRTVPDQAHLASSVFDRCAAAALTPGYQPENLTWDPQQKTKPHPYPRTEVLPYSQPVWPAKS</sequence>
<accession>A0A1G7P0B6</accession>
<dbReference type="GO" id="GO:0016787">
    <property type="term" value="F:hydrolase activity"/>
    <property type="evidence" value="ECO:0007669"/>
    <property type="project" value="UniProtKB-KW"/>
</dbReference>
<dbReference type="Pfam" id="PF09994">
    <property type="entry name" value="T6SS_Tle1-like_cat"/>
    <property type="match status" value="1"/>
</dbReference>
<feature type="region of interest" description="Disordered" evidence="1">
    <location>
        <begin position="331"/>
        <end position="364"/>
    </location>
</feature>
<dbReference type="PANTHER" id="PTHR33840">
    <property type="match status" value="1"/>
</dbReference>
<organism evidence="3 4">
    <name type="scientific">Terriglobus roseus</name>
    <dbReference type="NCBI Taxonomy" id="392734"/>
    <lineage>
        <taxon>Bacteria</taxon>
        <taxon>Pseudomonadati</taxon>
        <taxon>Acidobacteriota</taxon>
        <taxon>Terriglobia</taxon>
        <taxon>Terriglobales</taxon>
        <taxon>Acidobacteriaceae</taxon>
        <taxon>Terriglobus</taxon>
    </lineage>
</organism>
<dbReference type="OrthoDB" id="4378831at2"/>
<evidence type="ECO:0000313" key="4">
    <source>
        <dbReference type="Proteomes" id="UP000182427"/>
    </source>
</evidence>
<dbReference type="PANTHER" id="PTHR33840:SF1">
    <property type="entry name" value="TLE1 PHOSPHOLIPASE DOMAIN-CONTAINING PROTEIN"/>
    <property type="match status" value="1"/>
</dbReference>
<dbReference type="AlphaFoldDB" id="A0A1G7P0B6"/>
<evidence type="ECO:0000259" key="2">
    <source>
        <dbReference type="Pfam" id="PF09994"/>
    </source>
</evidence>
<dbReference type="Proteomes" id="UP000182427">
    <property type="component" value="Chromosome I"/>
</dbReference>
<feature type="domain" description="T6SS Phospholipase effector Tle1-like catalytic" evidence="2">
    <location>
        <begin position="2"/>
        <end position="259"/>
    </location>
</feature>
<gene>
    <name evidence="3" type="ORF">SAMN05444167_3338</name>
</gene>
<dbReference type="EMBL" id="LT629690">
    <property type="protein sequence ID" value="SDF79557.1"/>
    <property type="molecule type" value="Genomic_DNA"/>
</dbReference>